<evidence type="ECO:0000313" key="1">
    <source>
        <dbReference type="EMBL" id="KAK1738882.1"/>
    </source>
</evidence>
<keyword evidence="2" id="KW-1185">Reference proteome</keyword>
<organism evidence="1 2">
    <name type="scientific">Skeletonema marinoi</name>
    <dbReference type="NCBI Taxonomy" id="267567"/>
    <lineage>
        <taxon>Eukaryota</taxon>
        <taxon>Sar</taxon>
        <taxon>Stramenopiles</taxon>
        <taxon>Ochrophyta</taxon>
        <taxon>Bacillariophyta</taxon>
        <taxon>Coscinodiscophyceae</taxon>
        <taxon>Thalassiosirophycidae</taxon>
        <taxon>Thalassiosirales</taxon>
        <taxon>Skeletonemataceae</taxon>
        <taxon>Skeletonema</taxon>
        <taxon>Skeletonema marinoi-dohrnii complex</taxon>
    </lineage>
</organism>
<proteinExistence type="predicted"/>
<reference evidence="1" key="1">
    <citation type="submission" date="2023-06" db="EMBL/GenBank/DDBJ databases">
        <title>Survivors Of The Sea: Transcriptome response of Skeletonema marinoi to long-term dormancy.</title>
        <authorList>
            <person name="Pinder M.I.M."/>
            <person name="Kourtchenko O."/>
            <person name="Robertson E.K."/>
            <person name="Larsson T."/>
            <person name="Maumus F."/>
            <person name="Osuna-Cruz C.M."/>
            <person name="Vancaester E."/>
            <person name="Stenow R."/>
            <person name="Vandepoele K."/>
            <person name="Ploug H."/>
            <person name="Bruchert V."/>
            <person name="Godhe A."/>
            <person name="Topel M."/>
        </authorList>
    </citation>
    <scope>NUCLEOTIDE SEQUENCE</scope>
    <source>
        <strain evidence="1">R05AC</strain>
    </source>
</reference>
<dbReference type="AlphaFoldDB" id="A0AAD9D9C6"/>
<protein>
    <submittedName>
        <fullName evidence="1">Uncharacterized protein</fullName>
    </submittedName>
</protein>
<evidence type="ECO:0000313" key="2">
    <source>
        <dbReference type="Proteomes" id="UP001224775"/>
    </source>
</evidence>
<comment type="caution">
    <text evidence="1">The sequence shown here is derived from an EMBL/GenBank/DDBJ whole genome shotgun (WGS) entry which is preliminary data.</text>
</comment>
<sequence length="279" mass="31383">MISCHLPEEELRKVQMYYTGNFKWMPFNTTPEMWKSEDEIKPIKYDPYANNSTGDEPVLEFATSQWEKALQPCIEEIIRVDQDDSAYIEKLMQPYLLNEGQNSMFDGTYVAMSMLRWFLWKSSPVVGGLEDQIRSLTGMWEQTSGWGTPPVKKFEDVIDYYSKTKNEAGLHQYRPAQYGSVQQNTSKANISLPSKPPASGVGVATKCTFCESEGGNFNQDMMVPATGGNTCGSIKAMAAGHLNESDVCATMQKEEWVCCPGQPSSANITKHKNLLDYEK</sequence>
<dbReference type="EMBL" id="JATAAI010000019">
    <property type="protein sequence ID" value="KAK1738882.1"/>
    <property type="molecule type" value="Genomic_DNA"/>
</dbReference>
<dbReference type="Proteomes" id="UP001224775">
    <property type="component" value="Unassembled WGS sequence"/>
</dbReference>
<gene>
    <name evidence="1" type="ORF">QTG54_010198</name>
</gene>
<name>A0AAD9D9C6_9STRA</name>
<accession>A0AAD9D9C6</accession>